<dbReference type="EMBL" id="MHSZ01000017">
    <property type="protein sequence ID" value="OHA53324.1"/>
    <property type="molecule type" value="Genomic_DNA"/>
</dbReference>
<accession>A0A1G2PYC4</accession>
<reference evidence="1 2" key="1">
    <citation type="journal article" date="2016" name="Nat. Commun.">
        <title>Thousands of microbial genomes shed light on interconnected biogeochemical processes in an aquifer system.</title>
        <authorList>
            <person name="Anantharaman K."/>
            <person name="Brown C.T."/>
            <person name="Hug L.A."/>
            <person name="Sharon I."/>
            <person name="Castelle C.J."/>
            <person name="Probst A.J."/>
            <person name="Thomas B.C."/>
            <person name="Singh A."/>
            <person name="Wilkins M.J."/>
            <person name="Karaoz U."/>
            <person name="Brodie E.L."/>
            <person name="Williams K.H."/>
            <person name="Hubbard S.S."/>
            <person name="Banfield J.F."/>
        </authorList>
    </citation>
    <scope>NUCLEOTIDE SEQUENCE [LARGE SCALE GENOMIC DNA]</scope>
</reference>
<gene>
    <name evidence="1" type="ORF">A2991_01570</name>
</gene>
<evidence type="ECO:0000313" key="1">
    <source>
        <dbReference type="EMBL" id="OHA53324.1"/>
    </source>
</evidence>
<sequence>MSRGAARGRVALQRGIQAALLRKKTVRARNGEATFTMARVLDSHGGDTIGSPRFRSPDTFRYLDGPWPAFLACWNRSETSVEQALGLIQSGCDRLSWGAMGFKLHGDDRDACVRFYLHYADQRRIRPAATAQAQAITFAAFAPLTEKIINSRWLAWESDSALLAQALRFFSATENVPRSQPGRDNLRNFLSVVRQARPRDARIQSAWREAFSAFYHREP</sequence>
<evidence type="ECO:0000313" key="2">
    <source>
        <dbReference type="Proteomes" id="UP000177865"/>
    </source>
</evidence>
<dbReference type="AlphaFoldDB" id="A0A1G2PYC4"/>
<name>A0A1G2PYC4_9BACT</name>
<dbReference type="Proteomes" id="UP000177865">
    <property type="component" value="Unassembled WGS sequence"/>
</dbReference>
<protein>
    <submittedName>
        <fullName evidence="1">Uncharacterized protein</fullName>
    </submittedName>
</protein>
<organism evidence="1 2">
    <name type="scientific">Candidatus Terrybacteria bacterium RIFCSPLOWO2_01_FULL_58_14</name>
    <dbReference type="NCBI Taxonomy" id="1802369"/>
    <lineage>
        <taxon>Bacteria</taxon>
        <taxon>Candidatus Terryibacteriota</taxon>
    </lineage>
</organism>
<proteinExistence type="predicted"/>
<comment type="caution">
    <text evidence="1">The sequence shown here is derived from an EMBL/GenBank/DDBJ whole genome shotgun (WGS) entry which is preliminary data.</text>
</comment>